<keyword evidence="1" id="KW-0472">Membrane</keyword>
<evidence type="ECO:0000256" key="1">
    <source>
        <dbReference type="SAM" id="Phobius"/>
    </source>
</evidence>
<keyword evidence="1" id="KW-0812">Transmembrane</keyword>
<proteinExistence type="predicted"/>
<feature type="transmembrane region" description="Helical" evidence="1">
    <location>
        <begin position="98"/>
        <end position="115"/>
    </location>
</feature>
<reference evidence="2" key="1">
    <citation type="journal article" date="2020" name="Nature">
        <title>Giant virus diversity and host interactions through global metagenomics.</title>
        <authorList>
            <person name="Schulz F."/>
            <person name="Roux S."/>
            <person name="Paez-Espino D."/>
            <person name="Jungbluth S."/>
            <person name="Walsh D.A."/>
            <person name="Denef V.J."/>
            <person name="McMahon K.D."/>
            <person name="Konstantinidis K.T."/>
            <person name="Eloe-Fadrosh E.A."/>
            <person name="Kyrpides N.C."/>
            <person name="Woyke T."/>
        </authorList>
    </citation>
    <scope>NUCLEOTIDE SEQUENCE</scope>
    <source>
        <strain evidence="2">GVMAG-S-ERX556022-25</strain>
    </source>
</reference>
<accession>A0A6C0AYU9</accession>
<name>A0A6C0AYU9_9ZZZZ</name>
<organism evidence="2">
    <name type="scientific">viral metagenome</name>
    <dbReference type="NCBI Taxonomy" id="1070528"/>
    <lineage>
        <taxon>unclassified sequences</taxon>
        <taxon>metagenomes</taxon>
        <taxon>organismal metagenomes</taxon>
    </lineage>
</organism>
<feature type="transmembrane region" description="Helical" evidence="1">
    <location>
        <begin position="68"/>
        <end position="86"/>
    </location>
</feature>
<evidence type="ECO:0000313" key="2">
    <source>
        <dbReference type="EMBL" id="QHS84490.1"/>
    </source>
</evidence>
<dbReference type="NCBIfam" id="NF033632">
    <property type="entry name" value="SLATT_4"/>
    <property type="match status" value="1"/>
</dbReference>
<dbReference type="EMBL" id="MN738808">
    <property type="protein sequence ID" value="QHS84490.1"/>
    <property type="molecule type" value="Genomic_DNA"/>
</dbReference>
<dbReference type="AlphaFoldDB" id="A0A6C0AYU9"/>
<protein>
    <recommendedName>
        <fullName evidence="3">VP11</fullName>
    </recommendedName>
</protein>
<evidence type="ECO:0008006" key="3">
    <source>
        <dbReference type="Google" id="ProtNLM"/>
    </source>
</evidence>
<keyword evidence="1" id="KW-1133">Transmembrane helix</keyword>
<sequence>MGDLDNLASGEKEALIAARLGDIRKKVNAESWSDNMELLMKAWGEKAAGLRFMHEHSGGKWKKFADNLAISGIIVTGVASTISLIATSVDDPDVKNGLLFGVGGVGLISTLIQSFKKFYNSEEKAADHGSVSKQFGSFYRYMTLQMGMSREDRDPADVLTTWALKEYERLQQEAPNIDGESIKLFRETFKDSDQAIPDIAEDKFIIKILKPKPVKQVEVKKDNNVEMIESSTNDKVEVNIEIKNE</sequence>